<dbReference type="Proteomes" id="UP000075320">
    <property type="component" value="Unassembled WGS sequence"/>
</dbReference>
<reference evidence="1 2" key="1">
    <citation type="submission" date="2016-03" db="EMBL/GenBank/DDBJ databases">
        <authorList>
            <person name="Ploux O."/>
        </authorList>
    </citation>
    <scope>NUCLEOTIDE SEQUENCE [LARGE SCALE GENOMIC DNA]</scope>
    <source>
        <strain evidence="1 2">R0</strain>
    </source>
</reference>
<evidence type="ECO:0000313" key="1">
    <source>
        <dbReference type="EMBL" id="KYG63638.1"/>
    </source>
</evidence>
<dbReference type="EMBL" id="LUKE01000003">
    <property type="protein sequence ID" value="KYG63638.1"/>
    <property type="molecule type" value="Genomic_DNA"/>
</dbReference>
<comment type="caution">
    <text evidence="1">The sequence shown here is derived from an EMBL/GenBank/DDBJ whole genome shotgun (WGS) entry which is preliminary data.</text>
</comment>
<keyword evidence="2" id="KW-1185">Reference proteome</keyword>
<gene>
    <name evidence="1" type="ORF">AZI86_12465</name>
</gene>
<dbReference type="RefSeq" id="WP_061835532.1">
    <property type="nucleotide sequence ID" value="NZ_LUKE01000003.1"/>
</dbReference>
<protein>
    <recommendedName>
        <fullName evidence="3">DUF748 domain-containing protein</fullName>
    </recommendedName>
</protein>
<dbReference type="AlphaFoldDB" id="A0A150WIP3"/>
<organism evidence="1 2">
    <name type="scientific">Bdellovibrio bacteriovorus</name>
    <dbReference type="NCBI Taxonomy" id="959"/>
    <lineage>
        <taxon>Bacteria</taxon>
        <taxon>Pseudomonadati</taxon>
        <taxon>Bdellovibrionota</taxon>
        <taxon>Bdellovibrionia</taxon>
        <taxon>Bdellovibrionales</taxon>
        <taxon>Pseudobdellovibrionaceae</taxon>
        <taxon>Bdellovibrio</taxon>
    </lineage>
</organism>
<sequence>MKSKVFKSKKFRISLGIIVVLLIALRVALPEIIKKQLNDFLANFSQVYSFHVADVDLSILRGAYRLEGVEGRLKKVDQDFLKIEYVDISVSWRDLFRGHLRTDIFGQGVEFKGTQAFLQAIKDQSAASKKDAQELGNKVFPLRISRIDLRNSKATIEDVNGIPEELRLRLTNIDGRVSNVTATEREPNSFINLRAVLQDSATAVIVGEVDQKQAPAEYLFSLEMKGLDLISLNPFLQRRVPLTFKKGQGDVYAEIKGENGNLYGYVKPFVKDVEMMGDEGDFKGIKHWSLEVATAFSNFILKSPRDKSVATKFNFSYEADQFNWNLGEVLGKAFSHGFGEGLQPGLDDQFHMKTKAPIEKKSKENPKQP</sequence>
<evidence type="ECO:0008006" key="3">
    <source>
        <dbReference type="Google" id="ProtNLM"/>
    </source>
</evidence>
<evidence type="ECO:0000313" key="2">
    <source>
        <dbReference type="Proteomes" id="UP000075320"/>
    </source>
</evidence>
<accession>A0A150WIP3</accession>
<name>A0A150WIP3_BDEBC</name>
<proteinExistence type="predicted"/>
<dbReference type="OrthoDB" id="9771783at2"/>